<comment type="caution">
    <text evidence="9">The sequence shown here is derived from an EMBL/GenBank/DDBJ whole genome shotgun (WGS) entry which is preliminary data.</text>
</comment>
<evidence type="ECO:0000256" key="6">
    <source>
        <dbReference type="SAM" id="Coils"/>
    </source>
</evidence>
<dbReference type="PANTHER" id="PTHR46004:SF3">
    <property type="entry name" value="CYCLIC AMP RESPONSE ELEMENT-BINDING PROTEIN A"/>
    <property type="match status" value="1"/>
</dbReference>
<feature type="region of interest" description="Disordered" evidence="7">
    <location>
        <begin position="190"/>
        <end position="251"/>
    </location>
</feature>
<accession>A0AA35RZF4</accession>
<dbReference type="SUPFAM" id="SSF57959">
    <property type="entry name" value="Leucine zipper domain"/>
    <property type="match status" value="1"/>
</dbReference>
<gene>
    <name evidence="9" type="ORF">GBAR_LOCUS12269</name>
</gene>
<dbReference type="Pfam" id="PF00170">
    <property type="entry name" value="bZIP_1"/>
    <property type="match status" value="1"/>
</dbReference>
<dbReference type="GO" id="GO:0000981">
    <property type="term" value="F:DNA-binding transcription factor activity, RNA polymerase II-specific"/>
    <property type="evidence" value="ECO:0007669"/>
    <property type="project" value="TreeGrafter"/>
</dbReference>
<feature type="region of interest" description="Disordered" evidence="7">
    <location>
        <begin position="76"/>
        <end position="161"/>
    </location>
</feature>
<evidence type="ECO:0000256" key="7">
    <source>
        <dbReference type="SAM" id="MobiDB-lite"/>
    </source>
</evidence>
<keyword evidence="6" id="KW-0175">Coiled coil</keyword>
<dbReference type="SMART" id="SM00338">
    <property type="entry name" value="BRLZ"/>
    <property type="match status" value="1"/>
</dbReference>
<dbReference type="Proteomes" id="UP001174909">
    <property type="component" value="Unassembled WGS sequence"/>
</dbReference>
<organism evidence="9 10">
    <name type="scientific">Geodia barretti</name>
    <name type="common">Barrett's horny sponge</name>
    <dbReference type="NCBI Taxonomy" id="519541"/>
    <lineage>
        <taxon>Eukaryota</taxon>
        <taxon>Metazoa</taxon>
        <taxon>Porifera</taxon>
        <taxon>Demospongiae</taxon>
        <taxon>Heteroscleromorpha</taxon>
        <taxon>Tetractinellida</taxon>
        <taxon>Astrophorina</taxon>
        <taxon>Geodiidae</taxon>
        <taxon>Geodia</taxon>
    </lineage>
</organism>
<dbReference type="Gene3D" id="1.20.5.170">
    <property type="match status" value="1"/>
</dbReference>
<proteinExistence type="predicted"/>
<feature type="coiled-coil region" evidence="6">
    <location>
        <begin position="313"/>
        <end position="368"/>
    </location>
</feature>
<feature type="compositionally biased region" description="Low complexity" evidence="7">
    <location>
        <begin position="214"/>
        <end position="238"/>
    </location>
</feature>
<dbReference type="EMBL" id="CASHTH010001832">
    <property type="protein sequence ID" value="CAI8020504.1"/>
    <property type="molecule type" value="Genomic_DNA"/>
</dbReference>
<dbReference type="AlphaFoldDB" id="A0AA35RZF4"/>
<sequence length="498" mass="54307">MAAVNECPVACDSALSVMMDDLEEGTLLSLLEDREFLSYLQTLPMTSSGGGEQEVEETDLDLSELFEDGVLLPDYFPGHRSKSNPPLADIGSKDSGVSVESLASDSRSGSTSQVSGKEPQSPVHSGGSESDISNLDSNDSDSAEDSPAITSGPTKRRKVDSIGRVHGRSHLTSCVEHDHCYTRVSSSEILHSPGSSLADKGAPNEEDTGYETMSSSTSPGGGPTLPSSSPTAHQTTSLLPPPSLPPLTTTPHINPVALIDARIKHFMRSQQVCLSEEEKETLKAEGLPIPTTLPLTRVEEKALKSVRRKIRNKVAAQESRKRKKEHMQELEDKVRQCTSENLRLQKKVENLESENRSLLTQLKKFQALVSGSGNSRHTTKVGACLMVVVLCFAVLLGGWVPNHSYWTSVSTDYATTSVRSRSLLSVEAVNNYHTFPHAVCDWFRYIFLSDRSTEHHHSQSTAHHRAHTERAWPDIFLSSYTPLTGGDQHNNDTPAIAA</sequence>
<evidence type="ECO:0000256" key="1">
    <source>
        <dbReference type="ARBA" id="ARBA00004123"/>
    </source>
</evidence>
<keyword evidence="3" id="KW-0238">DNA-binding</keyword>
<feature type="compositionally biased region" description="Low complexity" evidence="7">
    <location>
        <begin position="128"/>
        <end position="137"/>
    </location>
</feature>
<evidence type="ECO:0000256" key="3">
    <source>
        <dbReference type="ARBA" id="ARBA00023125"/>
    </source>
</evidence>
<reference evidence="9" key="1">
    <citation type="submission" date="2023-03" db="EMBL/GenBank/DDBJ databases">
        <authorList>
            <person name="Steffen K."/>
            <person name="Cardenas P."/>
        </authorList>
    </citation>
    <scope>NUCLEOTIDE SEQUENCE</scope>
</reference>
<dbReference type="InterPro" id="IPR002112">
    <property type="entry name" value="Leuzip_Jun"/>
</dbReference>
<dbReference type="PRINTS" id="PR00043">
    <property type="entry name" value="LEUZIPPRJUN"/>
</dbReference>
<evidence type="ECO:0000256" key="5">
    <source>
        <dbReference type="ARBA" id="ARBA00023242"/>
    </source>
</evidence>
<dbReference type="PANTHER" id="PTHR46004">
    <property type="entry name" value="CYCLIC AMP RESPONSE ELEMENT-BINDING PROTEIN A"/>
    <property type="match status" value="1"/>
</dbReference>
<dbReference type="InterPro" id="IPR004827">
    <property type="entry name" value="bZIP"/>
</dbReference>
<name>A0AA35RZF4_GEOBA</name>
<dbReference type="GO" id="GO:0005634">
    <property type="term" value="C:nucleus"/>
    <property type="evidence" value="ECO:0007669"/>
    <property type="project" value="UniProtKB-SubCell"/>
</dbReference>
<protein>
    <submittedName>
        <fullName evidence="9">Cyclic AMP-responsive element-binding protein 3-like protein 2</fullName>
    </submittedName>
</protein>
<dbReference type="PROSITE" id="PS00036">
    <property type="entry name" value="BZIP_BASIC"/>
    <property type="match status" value="1"/>
</dbReference>
<feature type="domain" description="BZIP" evidence="8">
    <location>
        <begin position="302"/>
        <end position="365"/>
    </location>
</feature>
<evidence type="ECO:0000259" key="8">
    <source>
        <dbReference type="PROSITE" id="PS50217"/>
    </source>
</evidence>
<dbReference type="PROSITE" id="PS50217">
    <property type="entry name" value="BZIP"/>
    <property type="match status" value="1"/>
</dbReference>
<comment type="subcellular location">
    <subcellularLocation>
        <location evidence="1">Nucleus</location>
    </subcellularLocation>
</comment>
<evidence type="ECO:0000256" key="4">
    <source>
        <dbReference type="ARBA" id="ARBA00023163"/>
    </source>
</evidence>
<evidence type="ECO:0000256" key="2">
    <source>
        <dbReference type="ARBA" id="ARBA00023015"/>
    </source>
</evidence>
<keyword evidence="10" id="KW-1185">Reference proteome</keyword>
<keyword evidence="5" id="KW-0539">Nucleus</keyword>
<evidence type="ECO:0000313" key="9">
    <source>
        <dbReference type="EMBL" id="CAI8020504.1"/>
    </source>
</evidence>
<feature type="compositionally biased region" description="Polar residues" evidence="7">
    <location>
        <begin position="101"/>
        <end position="115"/>
    </location>
</feature>
<keyword evidence="4" id="KW-0804">Transcription</keyword>
<keyword evidence="2" id="KW-0805">Transcription regulation</keyword>
<dbReference type="InterPro" id="IPR046347">
    <property type="entry name" value="bZIP_sf"/>
</dbReference>
<evidence type="ECO:0000313" key="10">
    <source>
        <dbReference type="Proteomes" id="UP001174909"/>
    </source>
</evidence>
<dbReference type="CDD" id="cd14689">
    <property type="entry name" value="bZIP_CREB3"/>
    <property type="match status" value="1"/>
</dbReference>
<dbReference type="GO" id="GO:0035497">
    <property type="term" value="F:cAMP response element binding"/>
    <property type="evidence" value="ECO:0007669"/>
    <property type="project" value="TreeGrafter"/>
</dbReference>